<dbReference type="EMBL" id="KV426957">
    <property type="protein sequence ID" value="KZV78319.1"/>
    <property type="molecule type" value="Genomic_DNA"/>
</dbReference>
<evidence type="ECO:0000313" key="3">
    <source>
        <dbReference type="Proteomes" id="UP000077266"/>
    </source>
</evidence>
<accession>A0A165Z0I1</accession>
<name>A0A165Z0I1_EXIGL</name>
<organism evidence="2 3">
    <name type="scientific">Exidia glandulosa HHB12029</name>
    <dbReference type="NCBI Taxonomy" id="1314781"/>
    <lineage>
        <taxon>Eukaryota</taxon>
        <taxon>Fungi</taxon>
        <taxon>Dikarya</taxon>
        <taxon>Basidiomycota</taxon>
        <taxon>Agaricomycotina</taxon>
        <taxon>Agaricomycetes</taxon>
        <taxon>Auriculariales</taxon>
        <taxon>Exidiaceae</taxon>
        <taxon>Exidia</taxon>
    </lineage>
</organism>
<evidence type="ECO:0000256" key="1">
    <source>
        <dbReference type="SAM" id="MobiDB-lite"/>
    </source>
</evidence>
<keyword evidence="3" id="KW-1185">Reference proteome</keyword>
<protein>
    <submittedName>
        <fullName evidence="2">Uncharacterized protein</fullName>
    </submittedName>
</protein>
<feature type="compositionally biased region" description="Basic and acidic residues" evidence="1">
    <location>
        <begin position="125"/>
        <end position="135"/>
    </location>
</feature>
<proteinExistence type="predicted"/>
<reference evidence="2 3" key="1">
    <citation type="journal article" date="2016" name="Mol. Biol. Evol.">
        <title>Comparative Genomics of Early-Diverging Mushroom-Forming Fungi Provides Insights into the Origins of Lignocellulose Decay Capabilities.</title>
        <authorList>
            <person name="Nagy L.G."/>
            <person name="Riley R."/>
            <person name="Tritt A."/>
            <person name="Adam C."/>
            <person name="Daum C."/>
            <person name="Floudas D."/>
            <person name="Sun H."/>
            <person name="Yadav J.S."/>
            <person name="Pangilinan J."/>
            <person name="Larsson K.H."/>
            <person name="Matsuura K."/>
            <person name="Barry K."/>
            <person name="Labutti K."/>
            <person name="Kuo R."/>
            <person name="Ohm R.A."/>
            <person name="Bhattacharya S.S."/>
            <person name="Shirouzu T."/>
            <person name="Yoshinaga Y."/>
            <person name="Martin F.M."/>
            <person name="Grigoriev I.V."/>
            <person name="Hibbett D.S."/>
        </authorList>
    </citation>
    <scope>NUCLEOTIDE SEQUENCE [LARGE SCALE GENOMIC DNA]</scope>
    <source>
        <strain evidence="2 3">HHB12029</strain>
    </source>
</reference>
<feature type="region of interest" description="Disordered" evidence="1">
    <location>
        <begin position="84"/>
        <end position="140"/>
    </location>
</feature>
<sequence>MFLIDTNGEQTSRRLMRHQIDDLYASGTTEQRGITFSRQIPSYKTKRLSPTHYILLVPHAHPMYHRPYAENTPTRPRGEQNTFTPWTFAPPHHPLSNTRTSTRIRTTPLGPGDTAYNSMSTATGFDHKPSSRRDQPSTSVVLKSTIDGSSACSEREQINIREWLAEIKCKQFAEANYDGIREWRKYSNQDKSKEPLPAGRGRFYIQKGSHNSHAQTHKLDVRKLDVCGNALTLSESSREPAKSDVSTNPYRRVAHGHFGVKYHDLASLAAVCVQIPEAVKRCVWTGLSVGGKFDFPTVCQAKLFAGRASYEVVQIETQHIQDSFQGAARRQADCHCRRYGSRCGDYHLSPVIRQTPVMAAREKEHVTCVTVTSAQHSICARERTQSIEE</sequence>
<evidence type="ECO:0000313" key="2">
    <source>
        <dbReference type="EMBL" id="KZV78319.1"/>
    </source>
</evidence>
<dbReference type="InParanoid" id="A0A165Z0I1"/>
<gene>
    <name evidence="2" type="ORF">EXIGLDRAFT_691542</name>
</gene>
<dbReference type="Proteomes" id="UP000077266">
    <property type="component" value="Unassembled WGS sequence"/>
</dbReference>
<dbReference type="AlphaFoldDB" id="A0A165Z0I1"/>
<feature type="compositionally biased region" description="Low complexity" evidence="1">
    <location>
        <begin position="98"/>
        <end position="107"/>
    </location>
</feature>